<evidence type="ECO:0000256" key="3">
    <source>
        <dbReference type="ARBA" id="ARBA00022630"/>
    </source>
</evidence>
<evidence type="ECO:0000256" key="2">
    <source>
        <dbReference type="ARBA" id="ARBA00010790"/>
    </source>
</evidence>
<keyword evidence="8" id="KW-0472">Membrane</keyword>
<feature type="transmembrane region" description="Helical" evidence="8">
    <location>
        <begin position="704"/>
        <end position="727"/>
    </location>
</feature>
<evidence type="ECO:0000256" key="8">
    <source>
        <dbReference type="SAM" id="Phobius"/>
    </source>
</evidence>
<keyword evidence="12" id="KW-1185">Reference proteome</keyword>
<feature type="region of interest" description="Disordered" evidence="7">
    <location>
        <begin position="823"/>
        <end position="865"/>
    </location>
</feature>
<dbReference type="PANTHER" id="PTHR11552">
    <property type="entry name" value="GLUCOSE-METHANOL-CHOLINE GMC OXIDOREDUCTASE"/>
    <property type="match status" value="1"/>
</dbReference>
<feature type="signal peptide" evidence="9">
    <location>
        <begin position="1"/>
        <end position="20"/>
    </location>
</feature>
<protein>
    <recommendedName>
        <fullName evidence="10">Glucose-methanol-choline oxidoreductase N-terminal domain-containing protein</fullName>
    </recommendedName>
</protein>
<proteinExistence type="inferred from homology"/>
<dbReference type="Pfam" id="PF05199">
    <property type="entry name" value="GMC_oxred_C"/>
    <property type="match status" value="1"/>
</dbReference>
<dbReference type="Gene3D" id="3.30.560.10">
    <property type="entry name" value="Glucose Oxidase, domain 3"/>
    <property type="match status" value="1"/>
</dbReference>
<dbReference type="InterPro" id="IPR000172">
    <property type="entry name" value="GMC_OxRdtase_N"/>
</dbReference>
<dbReference type="InterPro" id="IPR012132">
    <property type="entry name" value="GMC_OxRdtase"/>
</dbReference>
<dbReference type="GeneID" id="89992686"/>
<feature type="domain" description="Glucose-methanol-choline oxidoreductase N-terminal" evidence="10">
    <location>
        <begin position="135"/>
        <end position="158"/>
    </location>
</feature>
<feature type="compositionally biased region" description="Basic residues" evidence="7">
    <location>
        <begin position="30"/>
        <end position="40"/>
    </location>
</feature>
<gene>
    <name evidence="11" type="ORF">IAS62_005917</name>
</gene>
<keyword evidence="4 6" id="KW-0274">FAD</keyword>
<dbReference type="Pfam" id="PF00732">
    <property type="entry name" value="GMC_oxred_N"/>
    <property type="match status" value="1"/>
</dbReference>
<dbReference type="PROSITE" id="PS00623">
    <property type="entry name" value="GMC_OXRED_1"/>
    <property type="match status" value="1"/>
</dbReference>
<evidence type="ECO:0000256" key="4">
    <source>
        <dbReference type="ARBA" id="ARBA00022827"/>
    </source>
</evidence>
<comment type="cofactor">
    <cofactor evidence="1">
        <name>FAD</name>
        <dbReference type="ChEBI" id="CHEBI:57692"/>
    </cofactor>
</comment>
<dbReference type="RefSeq" id="XP_064723788.1">
    <property type="nucleotide sequence ID" value="XM_064867716.1"/>
</dbReference>
<dbReference type="InterPro" id="IPR007867">
    <property type="entry name" value="GMC_OxRtase_C"/>
</dbReference>
<feature type="chain" id="PRO_5046999867" description="Glucose-methanol-choline oxidoreductase N-terminal domain-containing protein" evidence="9">
    <location>
        <begin position="21"/>
        <end position="865"/>
    </location>
</feature>
<reference evidence="11 12" key="1">
    <citation type="submission" date="2024-01" db="EMBL/GenBank/DDBJ databases">
        <title>Comparative genomics of Cryptococcus and Kwoniella reveals pathogenesis evolution and contrasting modes of karyotype evolution via chromosome fusion or intercentromeric recombination.</title>
        <authorList>
            <person name="Coelho M.A."/>
            <person name="David-Palma M."/>
            <person name="Shea T."/>
            <person name="Bowers K."/>
            <person name="McGinley-Smith S."/>
            <person name="Mohammad A.W."/>
            <person name="Gnirke A."/>
            <person name="Yurkov A.M."/>
            <person name="Nowrousian M."/>
            <person name="Sun S."/>
            <person name="Cuomo C.A."/>
            <person name="Heitman J."/>
        </authorList>
    </citation>
    <scope>NUCLEOTIDE SEQUENCE [LARGE SCALE GENOMIC DNA]</scope>
    <source>
        <strain evidence="11 12">7685027</strain>
    </source>
</reference>
<evidence type="ECO:0000256" key="9">
    <source>
        <dbReference type="SAM" id="SignalP"/>
    </source>
</evidence>
<accession>A0ABZ2B1I0</accession>
<dbReference type="InterPro" id="IPR027424">
    <property type="entry name" value="Glucose_Oxidase_domain_2"/>
</dbReference>
<evidence type="ECO:0000256" key="5">
    <source>
        <dbReference type="ARBA" id="ARBA00023002"/>
    </source>
</evidence>
<dbReference type="SUPFAM" id="SSF51905">
    <property type="entry name" value="FAD/NAD(P)-binding domain"/>
    <property type="match status" value="1"/>
</dbReference>
<keyword evidence="8" id="KW-0812">Transmembrane</keyword>
<dbReference type="Gene3D" id="3.50.50.60">
    <property type="entry name" value="FAD/NAD(P)-binding domain"/>
    <property type="match status" value="1"/>
</dbReference>
<evidence type="ECO:0000313" key="12">
    <source>
        <dbReference type="Proteomes" id="UP001432216"/>
    </source>
</evidence>
<name>A0ABZ2B1I0_9TREE</name>
<evidence type="ECO:0000313" key="11">
    <source>
        <dbReference type="EMBL" id="WVO24549.1"/>
    </source>
</evidence>
<dbReference type="PANTHER" id="PTHR11552:SF218">
    <property type="entry name" value="GLUCOSE-METHANOL-CHOLINE OXIDOREDUCTASE N-TERMINAL DOMAIN-CONTAINING PROTEIN"/>
    <property type="match status" value="1"/>
</dbReference>
<evidence type="ECO:0000259" key="10">
    <source>
        <dbReference type="PROSITE" id="PS00623"/>
    </source>
</evidence>
<dbReference type="EMBL" id="CP143816">
    <property type="protein sequence ID" value="WVO24549.1"/>
    <property type="molecule type" value="Genomic_DNA"/>
</dbReference>
<evidence type="ECO:0000256" key="7">
    <source>
        <dbReference type="SAM" id="MobiDB-lite"/>
    </source>
</evidence>
<keyword evidence="5" id="KW-0560">Oxidoreductase</keyword>
<keyword evidence="8" id="KW-1133">Transmembrane helix</keyword>
<evidence type="ECO:0000256" key="6">
    <source>
        <dbReference type="RuleBase" id="RU003968"/>
    </source>
</evidence>
<dbReference type="Proteomes" id="UP001432216">
    <property type="component" value="Chromosome 11"/>
</dbReference>
<keyword evidence="3 6" id="KW-0285">Flavoprotein</keyword>
<dbReference type="Gene3D" id="4.10.450.10">
    <property type="entry name" value="Glucose Oxidase, domain 2"/>
    <property type="match status" value="1"/>
</dbReference>
<dbReference type="InterPro" id="IPR036188">
    <property type="entry name" value="FAD/NAD-bd_sf"/>
</dbReference>
<sequence length="865" mass="92062">MLALLPLLPLLSLMLPQVSAGARSSSLPHNLHHPHRRSLKRSITSDASSINGKSFDFVIAGGGVAGLTLAARLSEWSNVTVLCIEAGGDGSNYEDQIDIPGYSYLHSLTGTAYDWAYNTVPQADALDLTKYWPRGKGLGGSGAINGLFWGRASSVEYDAWDTLNPNGNETWGWQEVDKYIKKAENLTAPSADFQEKFGMVVNTSAHGDSGPIQIGFSEYIFDEVAKWIPAWETLGLSGKDLAGGSTHGAMISTSTINMQNQTRSDSKAGYIDPLPPRSNLVILTNQQVTSVIFNGSTDASGNIIASGVTFQADASSTSYSVQANKEVLLAGGVIGSPQILQLSGIGPKSLLSNLAIDTKIDLPVGYNLQDHVSYSMYWSTPQGTFTWNNLSVSSTLQSEQLAQYKSNFTGMWTYVNEAVGYPSMSDIMQSSSSASSYASTVSSAIDALVTNVTSWLNLPDNVATGLKSQYQIQQEWLNEEIGQLEIVLTLLGNGGNEIGIQVALQHPFSRGTIFINSTDPFTQPNINPDYFGVGYDIDIMGYGSDFARRLAAASPLSEVLITETAPGPTVTGDSLATYTKQRCGTEYHPLGTCSMLPKDSGGVVDTTLTVYGTSNLRVVDVSIAPLQLSAHLMATTYGIAEKGADIIKKKYWYVEPATSSTAATATASTEATTAAIGDATDTAVTNINQNNAESGSTLSSGAKIGIGVGVGVGAAAILAGLLLFFLMRKRNQKQDEKEWYHDRQAGWNSDAAGAYKEPGPVYPMADFDSHDSYASPTPAFIGNHSRNQSINTIATADLASRTPIRNSSSFSYAAGGLDAGRAASPYRDDMSEDGNGQGHVYQGPGAPAGPQATRAQQRYHPVNIR</sequence>
<dbReference type="SUPFAM" id="SSF54373">
    <property type="entry name" value="FAD-linked reductases, C-terminal domain"/>
    <property type="match status" value="1"/>
</dbReference>
<comment type="similarity">
    <text evidence="2 6">Belongs to the GMC oxidoreductase family.</text>
</comment>
<evidence type="ECO:0000256" key="1">
    <source>
        <dbReference type="ARBA" id="ARBA00001974"/>
    </source>
</evidence>
<organism evidence="11 12">
    <name type="scientific">Cryptococcus decagattii</name>
    <dbReference type="NCBI Taxonomy" id="1859122"/>
    <lineage>
        <taxon>Eukaryota</taxon>
        <taxon>Fungi</taxon>
        <taxon>Dikarya</taxon>
        <taxon>Basidiomycota</taxon>
        <taxon>Agaricomycotina</taxon>
        <taxon>Tremellomycetes</taxon>
        <taxon>Tremellales</taxon>
        <taxon>Cryptococcaceae</taxon>
        <taxon>Cryptococcus</taxon>
        <taxon>Cryptococcus gattii species complex</taxon>
    </lineage>
</organism>
<keyword evidence="9" id="KW-0732">Signal</keyword>
<feature type="region of interest" description="Disordered" evidence="7">
    <location>
        <begin position="24"/>
        <end position="44"/>
    </location>
</feature>